<keyword evidence="2" id="KW-1185">Reference proteome</keyword>
<dbReference type="Proteomes" id="UP000249057">
    <property type="component" value="Unassembled WGS sequence"/>
</dbReference>
<accession>A0ACD1G0M3</accession>
<protein>
    <submittedName>
        <fullName evidence="1">Uncharacterized protein</fullName>
    </submittedName>
</protein>
<organism evidence="1 2">
    <name type="scientific">Aspergillus brunneoviolaceus CBS 621.78</name>
    <dbReference type="NCBI Taxonomy" id="1450534"/>
    <lineage>
        <taxon>Eukaryota</taxon>
        <taxon>Fungi</taxon>
        <taxon>Dikarya</taxon>
        <taxon>Ascomycota</taxon>
        <taxon>Pezizomycotina</taxon>
        <taxon>Eurotiomycetes</taxon>
        <taxon>Eurotiomycetidae</taxon>
        <taxon>Eurotiales</taxon>
        <taxon>Aspergillaceae</taxon>
        <taxon>Aspergillus</taxon>
        <taxon>Aspergillus subgen. Circumdati</taxon>
    </lineage>
</organism>
<reference evidence="1" key="1">
    <citation type="submission" date="2018-02" db="EMBL/GenBank/DDBJ databases">
        <title>The genomes of Aspergillus section Nigri reveals drivers in fungal speciation.</title>
        <authorList>
            <consortium name="DOE Joint Genome Institute"/>
            <person name="Vesth T.C."/>
            <person name="Nybo J."/>
            <person name="Theobald S."/>
            <person name="Brandl J."/>
            <person name="Frisvad J.C."/>
            <person name="Nielsen K.F."/>
            <person name="Lyhne E.K."/>
            <person name="Kogle M.E."/>
            <person name="Kuo A."/>
            <person name="Riley R."/>
            <person name="Clum A."/>
            <person name="Nolan M."/>
            <person name="Lipzen A."/>
            <person name="Salamov A."/>
            <person name="Henrissat B."/>
            <person name="Wiebenga A."/>
            <person name="De vries R.P."/>
            <person name="Grigoriev I.V."/>
            <person name="Mortensen U.H."/>
            <person name="Andersen M.R."/>
            <person name="Baker S.E."/>
        </authorList>
    </citation>
    <scope>NUCLEOTIDE SEQUENCE</scope>
    <source>
        <strain evidence="1">CBS 621.78</strain>
    </source>
</reference>
<proteinExistence type="predicted"/>
<evidence type="ECO:0000313" key="2">
    <source>
        <dbReference type="Proteomes" id="UP000249057"/>
    </source>
</evidence>
<evidence type="ECO:0000313" key="1">
    <source>
        <dbReference type="EMBL" id="RAH42757.1"/>
    </source>
</evidence>
<dbReference type="EMBL" id="KZ825370">
    <property type="protein sequence ID" value="RAH42757.1"/>
    <property type="molecule type" value="Genomic_DNA"/>
</dbReference>
<name>A0ACD1G0M3_9EURO</name>
<sequence>MLNCPFAPLTMSNYPPTPSFAGPHYTPPQWPPSNPTPSSSMPSLLPHHHFPYIHNQTAVPPSHPEGAALPGNQDSHMANSHLPGLGGPGAPGQIPPPLFGFMAPFTSSPFPPPPFPPIQMPPLRYPSIPAPSAPAMHQSGCTPNEPQPRLGQEVSTPADSQVSSTSNSNMDLDREEGELTDGDDLPSQPKGSETAAASSRPPKDVQEHLKANGKVGSTRGYSRNLPNANIFNTSTSSVPISSKDTKKEGLNVTSTESSMEGLSSSRSSGSPYNPALTIRAESPCPNNIGLDGAAMSRLLSDNTYEPANNEVIENNPDRLWYDMKPTAQLRVQAQGALLSLAPHNIRYNEFVREGIDPLVLRQLYEDIGIKIPTPQPDVESNSPASAGHGLDQPVVKVATSPKGAAQQDPMNVVVSPPPSTQQAVTGKPMERKEVIARMLAAKAAKTSTSTPSQTEAAKETIPSSSSNLPDAGKTTTLPSRDAPTLEKEARVKEKNKAQTELARQRIEQLKKQGLMRTLQKSQPDSTPSEPNEEHTYNTDTTQATNLTPIQHPLPERPPDPEFSPQSRIPGLFMTESQEPAITEESNAAPVQHVADTDTHTRTNQRKRPRASDFDEPIPMPKKSFGNGSNHVVAEPARLIIDISDDEFYGDDENDSMDVDTLAGNVSQDVETLLRSTPMTTDSLPQRPATSLSQGFSTSVTPNGRNYDQEHQEHLRRKDLEIKAMHRRIAELEERKKAKLAASRTQSPRALDLPTPLVDSVTANVAIHENTNVNQVPKLDEATSKLMDQSSSLPKDALKLEEMRAKLLRKQEIESGIPALDHEINKSEARLAEVNQEQNSLLSQITKGKEGRQQLLHELEALGQELQDVTLDDIELALRQVQTEEPADAELIATTHELPPRPITDQVPEATNAQVPVHNEGVPATDYVSASDAAVSNAEHEKDTVMDDADEEQMATSSSDSMSSSMDESSDSDSESDDSASVASEESVARSSAPATAETETQNDRTQETEQETPAESDLDSSSLEQSQLTNAESQVNVTSDEHVEGSAPEVQDRGSRESSVSDAYEPPEPELTASPAGSAYSPPFSPASPAPIEPTDDSEFPSNEVTKASEPLTENDQGLAVHQPRSFARISPLDNERDPYDSLITFTQYDSPLKHFKAYRYHPSYVENVANGYRSLTYSHNIDPMKYLCPFEAAGGVCNDRSCEFQHFRDMSLSGLLTSTDDKILVQMGSLREGKTPEEKDEYIAGLKQIINDMRRDKVKDFSTVAAEIAAYRRRFLQDPSRILPL</sequence>
<gene>
    <name evidence="1" type="ORF">BO95DRAFT_484477</name>
</gene>